<dbReference type="EMBL" id="CABPSQ010000001">
    <property type="protein sequence ID" value="VVE59918.1"/>
    <property type="molecule type" value="Genomic_DNA"/>
</dbReference>
<protein>
    <submittedName>
        <fullName evidence="6">Monooxygenase</fullName>
    </submittedName>
</protein>
<feature type="region of interest" description="Disordered" evidence="3">
    <location>
        <begin position="1"/>
        <end position="43"/>
    </location>
</feature>
<name>A0A5E4ZGB7_9BURK</name>
<dbReference type="SUPFAM" id="SSF56645">
    <property type="entry name" value="Acyl-CoA dehydrogenase NM domain-like"/>
    <property type="match status" value="1"/>
</dbReference>
<dbReference type="PANTHER" id="PTHR43884:SF12">
    <property type="entry name" value="ISOVALERYL-COA DEHYDROGENASE, MITOCHONDRIAL-RELATED"/>
    <property type="match status" value="1"/>
</dbReference>
<dbReference type="Pfam" id="PF08028">
    <property type="entry name" value="Acyl-CoA_dh_2"/>
    <property type="match status" value="1"/>
</dbReference>
<dbReference type="GO" id="GO:0006552">
    <property type="term" value="P:L-leucine catabolic process"/>
    <property type="evidence" value="ECO:0007669"/>
    <property type="project" value="TreeGrafter"/>
</dbReference>
<evidence type="ECO:0000259" key="5">
    <source>
        <dbReference type="Pfam" id="PF08028"/>
    </source>
</evidence>
<proteinExistence type="predicted"/>
<dbReference type="GO" id="GO:0004497">
    <property type="term" value="F:monooxygenase activity"/>
    <property type="evidence" value="ECO:0007669"/>
    <property type="project" value="UniProtKB-KW"/>
</dbReference>
<dbReference type="GO" id="GO:0050660">
    <property type="term" value="F:flavin adenine dinucleotide binding"/>
    <property type="evidence" value="ECO:0007669"/>
    <property type="project" value="InterPro"/>
</dbReference>
<dbReference type="Proteomes" id="UP000414136">
    <property type="component" value="Unassembled WGS sequence"/>
</dbReference>
<feature type="domain" description="Acyl-CoA dehydrogenase/oxidase N-terminal" evidence="4">
    <location>
        <begin position="51"/>
        <end position="145"/>
    </location>
</feature>
<dbReference type="PANTHER" id="PTHR43884">
    <property type="entry name" value="ACYL-COA DEHYDROGENASE"/>
    <property type="match status" value="1"/>
</dbReference>
<dbReference type="InterPro" id="IPR037069">
    <property type="entry name" value="AcylCoA_DH/ox_N_sf"/>
</dbReference>
<dbReference type="InterPro" id="IPR046373">
    <property type="entry name" value="Acyl-CoA_Oxase/DH_mid-dom_sf"/>
</dbReference>
<keyword evidence="7" id="KW-1185">Reference proteome</keyword>
<dbReference type="FunFam" id="2.40.110.10:FF:000020">
    <property type="entry name" value="Putative acyl-CoA dehydrogenase YdbM"/>
    <property type="match status" value="1"/>
</dbReference>
<reference evidence="6 7" key="1">
    <citation type="submission" date="2019-08" db="EMBL/GenBank/DDBJ databases">
        <authorList>
            <person name="Peeters C."/>
        </authorList>
    </citation>
    <scope>NUCLEOTIDE SEQUENCE [LARGE SCALE GENOMIC DNA]</scope>
    <source>
        <strain evidence="6 7">LMG 31118</strain>
    </source>
</reference>
<evidence type="ECO:0000256" key="2">
    <source>
        <dbReference type="ARBA" id="ARBA00023002"/>
    </source>
</evidence>
<dbReference type="InterPro" id="IPR036250">
    <property type="entry name" value="AcylCo_DH-like_C"/>
</dbReference>
<dbReference type="AlphaFoldDB" id="A0A5E4ZGB7"/>
<dbReference type="InterPro" id="IPR013786">
    <property type="entry name" value="AcylCoA_DH/ox_N"/>
</dbReference>
<evidence type="ECO:0000256" key="1">
    <source>
        <dbReference type="ARBA" id="ARBA00022630"/>
    </source>
</evidence>
<feature type="domain" description="Acyl-CoA dehydrogenase C-terminal" evidence="5">
    <location>
        <begin position="268"/>
        <end position="404"/>
    </location>
</feature>
<keyword evidence="1" id="KW-0285">Flavoprotein</keyword>
<dbReference type="InterPro" id="IPR013107">
    <property type="entry name" value="Acyl-CoA_DH_C"/>
</dbReference>
<dbReference type="Gene3D" id="1.20.140.10">
    <property type="entry name" value="Butyryl-CoA Dehydrogenase, subunit A, domain 3"/>
    <property type="match status" value="1"/>
</dbReference>
<dbReference type="Pfam" id="PF02771">
    <property type="entry name" value="Acyl-CoA_dh_N"/>
    <property type="match status" value="1"/>
</dbReference>
<gene>
    <name evidence="6" type="ORF">PCA31118_00059</name>
</gene>
<evidence type="ECO:0000313" key="7">
    <source>
        <dbReference type="Proteomes" id="UP000414136"/>
    </source>
</evidence>
<evidence type="ECO:0000256" key="3">
    <source>
        <dbReference type="SAM" id="MobiDB-lite"/>
    </source>
</evidence>
<organism evidence="6 7">
    <name type="scientific">Pandoraea captiosa</name>
    <dbReference type="NCBI Taxonomy" id="2508302"/>
    <lineage>
        <taxon>Bacteria</taxon>
        <taxon>Pseudomonadati</taxon>
        <taxon>Pseudomonadota</taxon>
        <taxon>Betaproteobacteria</taxon>
        <taxon>Burkholderiales</taxon>
        <taxon>Burkholderiaceae</taxon>
        <taxon>Pandoraea</taxon>
    </lineage>
</organism>
<evidence type="ECO:0000313" key="6">
    <source>
        <dbReference type="EMBL" id="VVE59918.1"/>
    </source>
</evidence>
<sequence length="428" mass="47033">MKRAGIVGQRPPIRPNTPTSLPTRPMTSTSAFSSATPSPRGDALQRAQTLATRFAETAVARDAAGGTPKAERDTLRQSGLLSLSIPADYGGQGAQWAQTLETVRILAQADSSLAHVYGFHHLLLATVQLFSKPEQWVPWVEQTARNHWFWGNALNPLDERTVVRRMHDTQEWFEFSGKKSFCSGALDSEMLIASGKDERSGKLLIAAIPTARAGITINSDWNCFGQRQTDSGSALFERVRVDTAEMLLDPGPLTTPRASLRPLLAQLVFVHMFLGLAQGALAEAKHYTLHEARPWFRSGVENASDDPYTLAHYGEFHVGLESVRLLARQAATLFDEAWQQGDSLDADARGRVAVAVATAKVAASRHGLDVASRLFETTGARATHGALRLDRYWRNLRVQTLHDPVDYKLQDIGNWVLNAQAPAPSFYS</sequence>
<dbReference type="GO" id="GO:0008470">
    <property type="term" value="F:3-methylbutanoyl-CoA dehydrogenase activity"/>
    <property type="evidence" value="ECO:0007669"/>
    <property type="project" value="TreeGrafter"/>
</dbReference>
<dbReference type="PIRSF" id="PIRSF016578">
    <property type="entry name" value="HsaA"/>
    <property type="match status" value="1"/>
</dbReference>
<dbReference type="InterPro" id="IPR009100">
    <property type="entry name" value="AcylCoA_DH/oxidase_NM_dom_sf"/>
</dbReference>
<feature type="compositionally biased region" description="Low complexity" evidence="3">
    <location>
        <begin position="27"/>
        <end position="39"/>
    </location>
</feature>
<keyword evidence="6" id="KW-0503">Monooxygenase</keyword>
<evidence type="ECO:0000259" key="4">
    <source>
        <dbReference type="Pfam" id="PF02771"/>
    </source>
</evidence>
<feature type="compositionally biased region" description="Polar residues" evidence="3">
    <location>
        <begin position="16"/>
        <end position="26"/>
    </location>
</feature>
<keyword evidence="2" id="KW-0560">Oxidoreductase</keyword>
<dbReference type="SUPFAM" id="SSF47203">
    <property type="entry name" value="Acyl-CoA dehydrogenase C-terminal domain-like"/>
    <property type="match status" value="1"/>
</dbReference>
<dbReference type="Gene3D" id="1.10.540.10">
    <property type="entry name" value="Acyl-CoA dehydrogenase/oxidase, N-terminal domain"/>
    <property type="match status" value="1"/>
</dbReference>
<dbReference type="Gene3D" id="2.40.110.10">
    <property type="entry name" value="Butyryl-CoA Dehydrogenase, subunit A, domain 2"/>
    <property type="match status" value="1"/>
</dbReference>
<accession>A0A5E4ZGB7</accession>